<proteinExistence type="predicted"/>
<gene>
    <name evidence="3" type="ORF">C2845_PM14G07250</name>
</gene>
<feature type="region of interest" description="Disordered" evidence="1">
    <location>
        <begin position="107"/>
        <end position="126"/>
    </location>
</feature>
<reference evidence="4" key="1">
    <citation type="journal article" date="2019" name="Nat. Commun.">
        <title>The genome of broomcorn millet.</title>
        <authorList>
            <person name="Zou C."/>
            <person name="Miki D."/>
            <person name="Li D."/>
            <person name="Tang Q."/>
            <person name="Xiao L."/>
            <person name="Rajput S."/>
            <person name="Deng P."/>
            <person name="Jia W."/>
            <person name="Huang R."/>
            <person name="Zhang M."/>
            <person name="Sun Y."/>
            <person name="Hu J."/>
            <person name="Fu X."/>
            <person name="Schnable P.S."/>
            <person name="Li F."/>
            <person name="Zhang H."/>
            <person name="Feng B."/>
            <person name="Zhu X."/>
            <person name="Liu R."/>
            <person name="Schnable J.C."/>
            <person name="Zhu J.-K."/>
            <person name="Zhang H."/>
        </authorList>
    </citation>
    <scope>NUCLEOTIDE SEQUENCE [LARGE SCALE GENOMIC DNA]</scope>
</reference>
<sequence>MAPIISLSRPSRCAGIKPLRYPYPPVPSTSTVNKGRGGVVLSTVTRHMTMGPDVYRALLQAYGMVVHRNGYAVKRVSALPPFELCYDESVAAAGAVRLRRADDLAGARRGASGLDRARREPSAAWG</sequence>
<feature type="compositionally biased region" description="Basic and acidic residues" evidence="1">
    <location>
        <begin position="115"/>
        <end position="126"/>
    </location>
</feature>
<evidence type="ECO:0000313" key="4">
    <source>
        <dbReference type="Proteomes" id="UP000275267"/>
    </source>
</evidence>
<comment type="caution">
    <text evidence="3">The sequence shown here is derived from an EMBL/GenBank/DDBJ whole genome shotgun (WGS) entry which is preliminary data.</text>
</comment>
<feature type="domain" description="Xylanase inhibitor C-terminal" evidence="2">
    <location>
        <begin position="31"/>
        <end position="91"/>
    </location>
</feature>
<dbReference type="AlphaFoldDB" id="A0A3L6PN40"/>
<dbReference type="SUPFAM" id="SSF50630">
    <property type="entry name" value="Acid proteases"/>
    <property type="match status" value="1"/>
</dbReference>
<evidence type="ECO:0000259" key="2">
    <source>
        <dbReference type="Pfam" id="PF14541"/>
    </source>
</evidence>
<keyword evidence="4" id="KW-1185">Reference proteome</keyword>
<dbReference type="Pfam" id="PF14541">
    <property type="entry name" value="TAXi_C"/>
    <property type="match status" value="1"/>
</dbReference>
<dbReference type="EMBL" id="PQIB02000016">
    <property type="protein sequence ID" value="RLM61273.1"/>
    <property type="molecule type" value="Genomic_DNA"/>
</dbReference>
<dbReference type="Proteomes" id="UP000275267">
    <property type="component" value="Unassembled WGS sequence"/>
</dbReference>
<organism evidence="3 4">
    <name type="scientific">Panicum miliaceum</name>
    <name type="common">Proso millet</name>
    <name type="synonym">Broomcorn millet</name>
    <dbReference type="NCBI Taxonomy" id="4540"/>
    <lineage>
        <taxon>Eukaryota</taxon>
        <taxon>Viridiplantae</taxon>
        <taxon>Streptophyta</taxon>
        <taxon>Embryophyta</taxon>
        <taxon>Tracheophyta</taxon>
        <taxon>Spermatophyta</taxon>
        <taxon>Magnoliopsida</taxon>
        <taxon>Liliopsida</taxon>
        <taxon>Poales</taxon>
        <taxon>Poaceae</taxon>
        <taxon>PACMAD clade</taxon>
        <taxon>Panicoideae</taxon>
        <taxon>Panicodae</taxon>
        <taxon>Paniceae</taxon>
        <taxon>Panicinae</taxon>
        <taxon>Panicum</taxon>
        <taxon>Panicum sect. Panicum</taxon>
    </lineage>
</organism>
<accession>A0A3L6PN40</accession>
<name>A0A3L6PN40_PANMI</name>
<dbReference type="InterPro" id="IPR021109">
    <property type="entry name" value="Peptidase_aspartic_dom_sf"/>
</dbReference>
<dbReference type="InterPro" id="IPR032799">
    <property type="entry name" value="TAXi_C"/>
</dbReference>
<evidence type="ECO:0000256" key="1">
    <source>
        <dbReference type="SAM" id="MobiDB-lite"/>
    </source>
</evidence>
<evidence type="ECO:0000313" key="3">
    <source>
        <dbReference type="EMBL" id="RLM61273.1"/>
    </source>
</evidence>
<dbReference type="Gene3D" id="2.40.70.10">
    <property type="entry name" value="Acid Proteases"/>
    <property type="match status" value="1"/>
</dbReference>
<protein>
    <submittedName>
        <fullName evidence="3">Basic 7S globulin 2-like</fullName>
    </submittedName>
</protein>